<evidence type="ECO:0000313" key="3">
    <source>
        <dbReference type="Proteomes" id="UP000664369"/>
    </source>
</evidence>
<accession>A0ABS3QC64</accession>
<gene>
    <name evidence="2" type="ORF">J4E00_06980</name>
</gene>
<evidence type="ECO:0000256" key="1">
    <source>
        <dbReference type="SAM" id="SignalP"/>
    </source>
</evidence>
<keyword evidence="3" id="KW-1185">Reference proteome</keyword>
<dbReference type="EMBL" id="JAGETZ010000003">
    <property type="protein sequence ID" value="MBO2008791.1"/>
    <property type="molecule type" value="Genomic_DNA"/>
</dbReference>
<organism evidence="2 3">
    <name type="scientific">Hymenobacter negativus</name>
    <dbReference type="NCBI Taxonomy" id="2795026"/>
    <lineage>
        <taxon>Bacteria</taxon>
        <taxon>Pseudomonadati</taxon>
        <taxon>Bacteroidota</taxon>
        <taxon>Cytophagia</taxon>
        <taxon>Cytophagales</taxon>
        <taxon>Hymenobacteraceae</taxon>
        <taxon>Hymenobacter</taxon>
    </lineage>
</organism>
<feature type="chain" id="PRO_5047211801" evidence="1">
    <location>
        <begin position="20"/>
        <end position="73"/>
    </location>
</feature>
<name>A0ABS3QC64_9BACT</name>
<keyword evidence="1" id="KW-0732">Signal</keyword>
<comment type="caution">
    <text evidence="2">The sequence shown here is derived from an EMBL/GenBank/DDBJ whole genome shotgun (WGS) entry which is preliminary data.</text>
</comment>
<sequence length="73" mass="7833">MRHLLLQVALLALSLTAPAQTTHPRTTYKTVSHHALSKVKTKHVAAGPVVYYCNSGNTVKYHASAGWPGAGPR</sequence>
<dbReference type="RefSeq" id="WP_208174431.1">
    <property type="nucleotide sequence ID" value="NZ_JAGETZ010000003.1"/>
</dbReference>
<protein>
    <submittedName>
        <fullName evidence="2">Uncharacterized protein</fullName>
    </submittedName>
</protein>
<proteinExistence type="predicted"/>
<dbReference type="Proteomes" id="UP000664369">
    <property type="component" value="Unassembled WGS sequence"/>
</dbReference>
<feature type="signal peptide" evidence="1">
    <location>
        <begin position="1"/>
        <end position="19"/>
    </location>
</feature>
<evidence type="ECO:0000313" key="2">
    <source>
        <dbReference type="EMBL" id="MBO2008791.1"/>
    </source>
</evidence>
<reference evidence="2 3" key="1">
    <citation type="submission" date="2021-03" db="EMBL/GenBank/DDBJ databases">
        <authorList>
            <person name="Kim M.K."/>
        </authorList>
    </citation>
    <scope>NUCLEOTIDE SEQUENCE [LARGE SCALE GENOMIC DNA]</scope>
    <source>
        <strain evidence="2 3">BT442</strain>
    </source>
</reference>